<dbReference type="PANTHER" id="PTHR12307:SF36">
    <property type="entry name" value="GLYCOGEN-BINDING SUBUNIT 76A"/>
    <property type="match status" value="1"/>
</dbReference>
<dbReference type="EMBL" id="BTRK01000001">
    <property type="protein sequence ID" value="GMR32333.1"/>
    <property type="molecule type" value="Genomic_DNA"/>
</dbReference>
<dbReference type="GO" id="GO:2001069">
    <property type="term" value="F:glycogen binding"/>
    <property type="evidence" value="ECO:0007669"/>
    <property type="project" value="TreeGrafter"/>
</dbReference>
<feature type="domain" description="CBM21" evidence="1">
    <location>
        <begin position="174"/>
        <end position="281"/>
    </location>
</feature>
<feature type="non-terminal residue" evidence="2">
    <location>
        <position position="1"/>
    </location>
</feature>
<accession>A0AAN4Z1J4</accession>
<dbReference type="AlphaFoldDB" id="A0AAN4Z1J4"/>
<dbReference type="InterPro" id="IPR005036">
    <property type="entry name" value="CBM21_dom"/>
</dbReference>
<evidence type="ECO:0000259" key="1">
    <source>
        <dbReference type="PROSITE" id="PS51159"/>
    </source>
</evidence>
<organism evidence="2 3">
    <name type="scientific">Pristionchus mayeri</name>
    <dbReference type="NCBI Taxonomy" id="1317129"/>
    <lineage>
        <taxon>Eukaryota</taxon>
        <taxon>Metazoa</taxon>
        <taxon>Ecdysozoa</taxon>
        <taxon>Nematoda</taxon>
        <taxon>Chromadorea</taxon>
        <taxon>Rhabditida</taxon>
        <taxon>Rhabditina</taxon>
        <taxon>Diplogasteromorpha</taxon>
        <taxon>Diplogasteroidea</taxon>
        <taxon>Neodiplogasteridae</taxon>
        <taxon>Pristionchus</taxon>
    </lineage>
</organism>
<dbReference type="Pfam" id="PF03370">
    <property type="entry name" value="CBM_21"/>
    <property type="match status" value="1"/>
</dbReference>
<proteinExistence type="predicted"/>
<gene>
    <name evidence="2" type="ORF">PMAYCL1PPCAC_02528</name>
</gene>
<dbReference type="Proteomes" id="UP001328107">
    <property type="component" value="Unassembled WGS sequence"/>
</dbReference>
<dbReference type="GO" id="GO:0008157">
    <property type="term" value="F:protein phosphatase 1 binding"/>
    <property type="evidence" value="ECO:0007669"/>
    <property type="project" value="TreeGrafter"/>
</dbReference>
<dbReference type="PROSITE" id="PS51159">
    <property type="entry name" value="CBM21"/>
    <property type="match status" value="1"/>
</dbReference>
<dbReference type="GO" id="GO:0000164">
    <property type="term" value="C:protein phosphatase type 1 complex"/>
    <property type="evidence" value="ECO:0007669"/>
    <property type="project" value="TreeGrafter"/>
</dbReference>
<evidence type="ECO:0000313" key="3">
    <source>
        <dbReference type="Proteomes" id="UP001328107"/>
    </source>
</evidence>
<reference evidence="3" key="1">
    <citation type="submission" date="2022-10" db="EMBL/GenBank/DDBJ databases">
        <title>Genome assembly of Pristionchus species.</title>
        <authorList>
            <person name="Yoshida K."/>
            <person name="Sommer R.J."/>
        </authorList>
    </citation>
    <scope>NUCLEOTIDE SEQUENCE [LARGE SCALE GENOMIC DNA]</scope>
    <source>
        <strain evidence="3">RS5460</strain>
    </source>
</reference>
<dbReference type="GO" id="GO:0005979">
    <property type="term" value="P:regulation of glycogen biosynthetic process"/>
    <property type="evidence" value="ECO:0007669"/>
    <property type="project" value="TreeGrafter"/>
</dbReference>
<dbReference type="InterPro" id="IPR038175">
    <property type="entry name" value="CBM21_dom_sf"/>
</dbReference>
<dbReference type="InterPro" id="IPR050782">
    <property type="entry name" value="PP1_regulatory_subunit_3"/>
</dbReference>
<evidence type="ECO:0000313" key="2">
    <source>
        <dbReference type="EMBL" id="GMR32333.1"/>
    </source>
</evidence>
<protein>
    <recommendedName>
        <fullName evidence="1">CBM21 domain-containing protein</fullName>
    </recommendedName>
</protein>
<comment type="caution">
    <text evidence="2">The sequence shown here is derived from an EMBL/GenBank/DDBJ whole genome shotgun (WGS) entry which is preliminary data.</text>
</comment>
<keyword evidence="3" id="KW-1185">Reference proteome</keyword>
<sequence length="303" mass="34266">NPLHPSPFPSFLFLPRCPFSSMESHLFSFLFIQTPPFFLRLFSPCLPRKICQSESIAPSSDMPHSVERSRSLHSALKKAVRTVDERKVVHFADSMGLDLVQVKCVFPYNSSDEELLSSSPSLLIKPATGGKGGTTTVSRMIPHSGSFNDARFLQLHAPSWNVPKEYHQVNKELLNRTVSNGVCLKSSNVIGMTFTAIVSVYNYSYHKQVFVRYSLDGWRSHIEIQARYISSHPQENTDSFSFSIFLPHSMPVGAKCEFALRYKCGHREFWDNNNGSNYVIECATMASHYGSSLSSHHDRPVFY</sequence>
<dbReference type="Gene3D" id="2.60.40.2440">
    <property type="entry name" value="Carbohydrate binding type-21 domain"/>
    <property type="match status" value="1"/>
</dbReference>
<dbReference type="PANTHER" id="PTHR12307">
    <property type="entry name" value="PROTEIN PHOSPHATASE 1 REGULATORY SUBUNIT"/>
    <property type="match status" value="1"/>
</dbReference>
<name>A0AAN4Z1J4_9BILA</name>